<gene>
    <name evidence="2" type="ORF">SAMN02745190_01509</name>
</gene>
<evidence type="ECO:0000313" key="3">
    <source>
        <dbReference type="Proteomes" id="UP000184404"/>
    </source>
</evidence>
<feature type="chain" id="PRO_5012589868" evidence="1">
    <location>
        <begin position="25"/>
        <end position="305"/>
    </location>
</feature>
<proteinExistence type="predicted"/>
<name>A0A1M4XJS7_9FIRM</name>
<organism evidence="2 3">
    <name type="scientific">Schwartzia succinivorans DSM 10502</name>
    <dbReference type="NCBI Taxonomy" id="1123243"/>
    <lineage>
        <taxon>Bacteria</taxon>
        <taxon>Bacillati</taxon>
        <taxon>Bacillota</taxon>
        <taxon>Negativicutes</taxon>
        <taxon>Selenomonadales</taxon>
        <taxon>Selenomonadaceae</taxon>
        <taxon>Schwartzia</taxon>
    </lineage>
</organism>
<evidence type="ECO:0000313" key="2">
    <source>
        <dbReference type="EMBL" id="SHE93660.1"/>
    </source>
</evidence>
<sequence>MIKKLFCLMLAAVFFVQTAGIAAAAEPDTMQAKLEVVEKTAYGGTQTGALLDRISKLEKDFSTPQPKQSVMQRVDALYDLVFSNEGSPSLVTQMNAIEWGITRSISMKSIQQRVTDMEMTMAGKPSEGTYRTRIDQLAEYAFGSKEIPLVSTNVPANTLIKIATVTPINAKNLKKGDEIKYQAAEDVVENGVLLIAKGAPGVGVVTKVVQARNFGRDAEVNIDFNTMRAIDGTDVETMLGQESKEKMESVAMAAGASVAGMVLLGPIGIIGGAFVHGKNIDLPEGTELYIQTKNDTTLYGLTVEQ</sequence>
<evidence type="ECO:0000256" key="1">
    <source>
        <dbReference type="SAM" id="SignalP"/>
    </source>
</evidence>
<accession>A0A1M4XJS7</accession>
<keyword evidence="3" id="KW-1185">Reference proteome</keyword>
<reference evidence="2 3" key="1">
    <citation type="submission" date="2016-11" db="EMBL/GenBank/DDBJ databases">
        <authorList>
            <person name="Jaros S."/>
            <person name="Januszkiewicz K."/>
            <person name="Wedrychowicz H."/>
        </authorList>
    </citation>
    <scope>NUCLEOTIDE SEQUENCE [LARGE SCALE GENOMIC DNA]</scope>
    <source>
        <strain evidence="2 3">DSM 10502</strain>
    </source>
</reference>
<dbReference type="AlphaFoldDB" id="A0A1M4XJS7"/>
<dbReference type="STRING" id="1123243.SAMN02745190_01509"/>
<feature type="signal peptide" evidence="1">
    <location>
        <begin position="1"/>
        <end position="24"/>
    </location>
</feature>
<dbReference type="RefSeq" id="WP_234988296.1">
    <property type="nucleotide sequence ID" value="NZ_FQUG01000005.1"/>
</dbReference>
<dbReference type="Proteomes" id="UP000184404">
    <property type="component" value="Unassembled WGS sequence"/>
</dbReference>
<protein>
    <submittedName>
        <fullName evidence="2">Uncharacterized protein</fullName>
    </submittedName>
</protein>
<dbReference type="EMBL" id="FQUG01000005">
    <property type="protein sequence ID" value="SHE93660.1"/>
    <property type="molecule type" value="Genomic_DNA"/>
</dbReference>
<keyword evidence="1" id="KW-0732">Signal</keyword>